<evidence type="ECO:0000313" key="4">
    <source>
        <dbReference type="Proteomes" id="UP000000442"/>
    </source>
</evidence>
<keyword evidence="4" id="KW-1185">Reference proteome</keyword>
<keyword evidence="1" id="KW-0732">Signal</keyword>
<protein>
    <recommendedName>
        <fullName evidence="2">Ice-binding protein C-terminal domain-containing protein</fullName>
    </recommendedName>
</protein>
<organism evidence="3 4">
    <name type="scientific">Desulforapulum autotrophicum (strain ATCC 43914 / DSM 3382 / VKM B-1955 / HRM2)</name>
    <name type="common">Desulfobacterium autotrophicum</name>
    <dbReference type="NCBI Taxonomy" id="177437"/>
    <lineage>
        <taxon>Bacteria</taxon>
        <taxon>Pseudomonadati</taxon>
        <taxon>Thermodesulfobacteriota</taxon>
        <taxon>Desulfobacteria</taxon>
        <taxon>Desulfobacterales</taxon>
        <taxon>Desulfobacteraceae</taxon>
        <taxon>Desulforapulum</taxon>
    </lineage>
</organism>
<dbReference type="OrthoDB" id="5432808at2"/>
<dbReference type="Proteomes" id="UP000000442">
    <property type="component" value="Chromosome"/>
</dbReference>
<dbReference type="HOGENOM" id="CLU_905286_0_0_7"/>
<evidence type="ECO:0000313" key="3">
    <source>
        <dbReference type="EMBL" id="ACN15125.1"/>
    </source>
</evidence>
<dbReference type="KEGG" id="dat:HRM2_20240"/>
<sequence>MKKLVNFLLILAVCAIIAPAANALPYLEYGNNRLYYNNYETVYRADSQGNYYELDYTNPTDIPVLTIGDIFVGILEVQNIKVGSEPSHWSFDPGVDELTGIFAQQITNIETATFDYGPFTGIQGNKITLGLAQTDTFTTLNNDTFTTGLNGQEAFKLYSDDSTAFNTNGTIAEDILTATDGNEWITLGMVESTDYAYTFITPQGTGLDQFIGKSYLGLSVMDYYATGMTFPLLTDPEVGIPVQFYANSELEGNDDYIGDGTDIDLVSPWVFESNDPAHLNAIPEPTTMLLFGVGLLGLSAIGRKKRK</sequence>
<reference evidence="3 4" key="1">
    <citation type="journal article" date="2009" name="Environ. Microbiol.">
        <title>Genome sequence of Desulfobacterium autotrophicum HRM2, a marine sulfate reducer oxidizing organic carbon completely to carbon dioxide.</title>
        <authorList>
            <person name="Strittmatter A.W."/>
            <person name="Liesegang H."/>
            <person name="Rabus R."/>
            <person name="Decker I."/>
            <person name="Amann J."/>
            <person name="Andres S."/>
            <person name="Henne A."/>
            <person name="Fricke W.F."/>
            <person name="Martinez-Arias R."/>
            <person name="Bartels D."/>
            <person name="Goesmann A."/>
            <person name="Krause L."/>
            <person name="Puehler A."/>
            <person name="Klenk H.P."/>
            <person name="Richter M."/>
            <person name="Schuler M."/>
            <person name="Gloeckner F.O."/>
            <person name="Meyerdierks A."/>
            <person name="Gottschalk G."/>
            <person name="Amann R."/>
        </authorList>
    </citation>
    <scope>NUCLEOTIDE SEQUENCE [LARGE SCALE GENOMIC DNA]</scope>
    <source>
        <strain evidence="4">ATCC 43914 / DSM 3382 / HRM2</strain>
    </source>
</reference>
<dbReference type="NCBIfam" id="TIGR02595">
    <property type="entry name" value="PEP_CTERM"/>
    <property type="match status" value="1"/>
</dbReference>
<name>C0QCP8_DESAH</name>
<dbReference type="AlphaFoldDB" id="C0QCP8"/>
<dbReference type="RefSeq" id="WP_015903903.1">
    <property type="nucleotide sequence ID" value="NC_012108.1"/>
</dbReference>
<dbReference type="Pfam" id="PF07589">
    <property type="entry name" value="PEP-CTERM"/>
    <property type="match status" value="1"/>
</dbReference>
<feature type="domain" description="Ice-binding protein C-terminal" evidence="2">
    <location>
        <begin position="281"/>
        <end position="303"/>
    </location>
</feature>
<proteinExistence type="predicted"/>
<accession>C0QCP8</accession>
<gene>
    <name evidence="3" type="ordered locus">HRM2_20240</name>
</gene>
<dbReference type="InterPro" id="IPR013424">
    <property type="entry name" value="Ice-binding_C"/>
</dbReference>
<feature type="signal peptide" evidence="1">
    <location>
        <begin position="1"/>
        <end position="23"/>
    </location>
</feature>
<feature type="chain" id="PRO_5002902282" description="Ice-binding protein C-terminal domain-containing protein" evidence="1">
    <location>
        <begin position="24"/>
        <end position="307"/>
    </location>
</feature>
<evidence type="ECO:0000259" key="2">
    <source>
        <dbReference type="Pfam" id="PF07589"/>
    </source>
</evidence>
<dbReference type="EMBL" id="CP001087">
    <property type="protein sequence ID" value="ACN15125.1"/>
    <property type="molecule type" value="Genomic_DNA"/>
</dbReference>
<evidence type="ECO:0000256" key="1">
    <source>
        <dbReference type="SAM" id="SignalP"/>
    </source>
</evidence>